<sequence length="127" mass="14153">MVGVYLSLAVLMSISELFIVPTVDARLTAAMRERCIGLCGVGADTDKSRWLCQGTCFAMGQFTDCLAGCAGGTGNKRRCCSTCLHNSEMISPFFHCHKCCSHFDTPTKKRPRRKGNRRPSREIRRRC</sequence>
<feature type="signal peptide" evidence="2">
    <location>
        <begin position="1"/>
        <end position="25"/>
    </location>
</feature>
<evidence type="ECO:0000256" key="1">
    <source>
        <dbReference type="SAM" id="MobiDB-lite"/>
    </source>
</evidence>
<gene>
    <name evidence="3" type="ORF">EG68_05209</name>
</gene>
<dbReference type="Proteomes" id="UP000822476">
    <property type="component" value="Unassembled WGS sequence"/>
</dbReference>
<feature type="chain" id="PRO_5035806766" evidence="2">
    <location>
        <begin position="26"/>
        <end position="127"/>
    </location>
</feature>
<feature type="compositionally biased region" description="Basic residues" evidence="1">
    <location>
        <begin position="108"/>
        <end position="127"/>
    </location>
</feature>
<evidence type="ECO:0000313" key="3">
    <source>
        <dbReference type="EMBL" id="KAF7257947.1"/>
    </source>
</evidence>
<dbReference type="AlphaFoldDB" id="A0A8S9Z495"/>
<comment type="caution">
    <text evidence="3">The sequence shown here is derived from an EMBL/GenBank/DDBJ whole genome shotgun (WGS) entry which is preliminary data.</text>
</comment>
<keyword evidence="2" id="KW-0732">Signal</keyword>
<accession>A0A8S9Z495</accession>
<evidence type="ECO:0000256" key="2">
    <source>
        <dbReference type="SAM" id="SignalP"/>
    </source>
</evidence>
<name>A0A8S9Z495_9TREM</name>
<protein>
    <submittedName>
        <fullName evidence="3">Uncharacterized protein</fullName>
    </submittedName>
</protein>
<evidence type="ECO:0000313" key="4">
    <source>
        <dbReference type="Proteomes" id="UP000822476"/>
    </source>
</evidence>
<reference evidence="3" key="1">
    <citation type="submission" date="2019-07" db="EMBL/GenBank/DDBJ databases">
        <title>Annotation for the trematode Paragonimus miyazaki's.</title>
        <authorList>
            <person name="Choi Y.-J."/>
        </authorList>
    </citation>
    <scope>NUCLEOTIDE SEQUENCE</scope>
    <source>
        <strain evidence="3">Japan</strain>
    </source>
</reference>
<feature type="region of interest" description="Disordered" evidence="1">
    <location>
        <begin position="105"/>
        <end position="127"/>
    </location>
</feature>
<organism evidence="3 4">
    <name type="scientific">Paragonimus skrjabini miyazakii</name>
    <dbReference type="NCBI Taxonomy" id="59628"/>
    <lineage>
        <taxon>Eukaryota</taxon>
        <taxon>Metazoa</taxon>
        <taxon>Spiralia</taxon>
        <taxon>Lophotrochozoa</taxon>
        <taxon>Platyhelminthes</taxon>
        <taxon>Trematoda</taxon>
        <taxon>Digenea</taxon>
        <taxon>Plagiorchiida</taxon>
        <taxon>Troglotremata</taxon>
        <taxon>Troglotrematidae</taxon>
        <taxon>Paragonimus</taxon>
    </lineage>
</organism>
<dbReference type="EMBL" id="JTDE01002047">
    <property type="protein sequence ID" value="KAF7257947.1"/>
    <property type="molecule type" value="Genomic_DNA"/>
</dbReference>
<proteinExistence type="predicted"/>
<keyword evidence="4" id="KW-1185">Reference proteome</keyword>